<evidence type="ECO:0000313" key="1">
    <source>
        <dbReference type="EMBL" id="OWM68297.1"/>
    </source>
</evidence>
<protein>
    <submittedName>
        <fullName evidence="1">Uncharacterized protein</fullName>
    </submittedName>
</protein>
<name>A0A218W5Z7_PUNGR</name>
<dbReference type="EMBL" id="MTKT01005034">
    <property type="protein sequence ID" value="OWM68297.1"/>
    <property type="molecule type" value="Genomic_DNA"/>
</dbReference>
<accession>A0A218W5Z7</accession>
<dbReference type="AlphaFoldDB" id="A0A218W5Z7"/>
<dbReference type="Proteomes" id="UP000197138">
    <property type="component" value="Unassembled WGS sequence"/>
</dbReference>
<organism evidence="1 2">
    <name type="scientific">Punica granatum</name>
    <name type="common">Pomegranate</name>
    <dbReference type="NCBI Taxonomy" id="22663"/>
    <lineage>
        <taxon>Eukaryota</taxon>
        <taxon>Viridiplantae</taxon>
        <taxon>Streptophyta</taxon>
        <taxon>Embryophyta</taxon>
        <taxon>Tracheophyta</taxon>
        <taxon>Spermatophyta</taxon>
        <taxon>Magnoliopsida</taxon>
        <taxon>eudicotyledons</taxon>
        <taxon>Gunneridae</taxon>
        <taxon>Pentapetalae</taxon>
        <taxon>rosids</taxon>
        <taxon>malvids</taxon>
        <taxon>Myrtales</taxon>
        <taxon>Lythraceae</taxon>
        <taxon>Punica</taxon>
    </lineage>
</organism>
<evidence type="ECO:0000313" key="2">
    <source>
        <dbReference type="Proteomes" id="UP000197138"/>
    </source>
</evidence>
<comment type="caution">
    <text evidence="1">The sequence shown here is derived from an EMBL/GenBank/DDBJ whole genome shotgun (WGS) entry which is preliminary data.</text>
</comment>
<proteinExistence type="predicted"/>
<gene>
    <name evidence="1" type="ORF">CDL15_Pgr004779</name>
</gene>
<reference evidence="2" key="1">
    <citation type="journal article" date="2017" name="Plant J.">
        <title>The pomegranate (Punica granatum L.) genome and the genomics of punicalagin biosynthesis.</title>
        <authorList>
            <person name="Qin G."/>
            <person name="Xu C."/>
            <person name="Ming R."/>
            <person name="Tang H."/>
            <person name="Guyot R."/>
            <person name="Kramer E.M."/>
            <person name="Hu Y."/>
            <person name="Yi X."/>
            <person name="Qi Y."/>
            <person name="Xu X."/>
            <person name="Gao Z."/>
            <person name="Pan H."/>
            <person name="Jian J."/>
            <person name="Tian Y."/>
            <person name="Yue Z."/>
            <person name="Xu Y."/>
        </authorList>
    </citation>
    <scope>NUCLEOTIDE SEQUENCE [LARGE SCALE GENOMIC DNA]</scope>
    <source>
        <strain evidence="2">cv. Dabenzi</strain>
    </source>
</reference>
<sequence length="57" mass="6390">MGWDDAEQKEGARREEVGNVCPVSQAVTDTKVMFEQRLGHIWMTQRANAVGLKDSGR</sequence>